<keyword evidence="9" id="KW-1185">Reference proteome</keyword>
<dbReference type="FunFam" id="1.20.120.1630:FF:000017">
    <property type="entry name" value="3-oxo-5-alpha-steroid 4-dehydrogenase family protein"/>
    <property type="match status" value="1"/>
</dbReference>
<feature type="transmembrane region" description="Helical" evidence="6">
    <location>
        <begin position="143"/>
        <end position="162"/>
    </location>
</feature>
<feature type="transmembrane region" description="Helical" evidence="6">
    <location>
        <begin position="234"/>
        <end position="252"/>
    </location>
</feature>
<feature type="transmembrane region" description="Helical" evidence="6">
    <location>
        <begin position="68"/>
        <end position="87"/>
    </location>
</feature>
<dbReference type="OrthoDB" id="5788137at2759"/>
<dbReference type="GO" id="GO:0006629">
    <property type="term" value="P:lipid metabolic process"/>
    <property type="evidence" value="ECO:0007669"/>
    <property type="project" value="InterPro"/>
</dbReference>
<dbReference type="InterPro" id="IPR001104">
    <property type="entry name" value="3-oxo-5_a-steroid_4-DH_C"/>
</dbReference>
<dbReference type="InterPro" id="IPR039357">
    <property type="entry name" value="SRD5A/TECR"/>
</dbReference>
<evidence type="ECO:0000256" key="5">
    <source>
        <dbReference type="ARBA" id="ARBA00023136"/>
    </source>
</evidence>
<comment type="caution">
    <text evidence="8">The sequence shown here is derived from an EMBL/GenBank/DDBJ whole genome shotgun (WGS) entry which is preliminary data.</text>
</comment>
<evidence type="ECO:0000313" key="8">
    <source>
        <dbReference type="EMBL" id="KAF9592621.1"/>
    </source>
</evidence>
<dbReference type="PANTHER" id="PTHR10556:SF35">
    <property type="entry name" value="3-OXO-5-ALPHA-STEROID 4-DEHYDROGENASE FAMILY PROTEIN"/>
    <property type="match status" value="1"/>
</dbReference>
<gene>
    <name evidence="8" type="ORF">IFM89_016269</name>
</gene>
<evidence type="ECO:0000259" key="7">
    <source>
        <dbReference type="Pfam" id="PF02544"/>
    </source>
</evidence>
<reference evidence="8 9" key="1">
    <citation type="submission" date="2020-10" db="EMBL/GenBank/DDBJ databases">
        <title>The Coptis chinensis genome and diversification of protoberbering-type alkaloids.</title>
        <authorList>
            <person name="Wang B."/>
            <person name="Shu S."/>
            <person name="Song C."/>
            <person name="Liu Y."/>
        </authorList>
    </citation>
    <scope>NUCLEOTIDE SEQUENCE [LARGE SCALE GENOMIC DNA]</scope>
    <source>
        <strain evidence="8">HL-2020</strain>
        <tissue evidence="8">Leaf</tissue>
    </source>
</reference>
<evidence type="ECO:0000256" key="3">
    <source>
        <dbReference type="ARBA" id="ARBA00022692"/>
    </source>
</evidence>
<name>A0A835H3M0_9MAGN</name>
<keyword evidence="3 6" id="KW-0812">Transmembrane</keyword>
<dbReference type="Proteomes" id="UP000631114">
    <property type="component" value="Unassembled WGS sequence"/>
</dbReference>
<dbReference type="PANTHER" id="PTHR10556">
    <property type="entry name" value="3-OXO-5-ALPHA-STEROID 4-DEHYDROGENASE"/>
    <property type="match status" value="1"/>
</dbReference>
<evidence type="ECO:0000256" key="6">
    <source>
        <dbReference type="SAM" id="Phobius"/>
    </source>
</evidence>
<evidence type="ECO:0000256" key="1">
    <source>
        <dbReference type="ARBA" id="ARBA00004141"/>
    </source>
</evidence>
<accession>A0A835H3M0</accession>
<keyword evidence="5 6" id="KW-0472">Membrane</keyword>
<feature type="transmembrane region" description="Helical" evidence="6">
    <location>
        <begin position="20"/>
        <end position="39"/>
    </location>
</feature>
<evidence type="ECO:0000313" key="9">
    <source>
        <dbReference type="Proteomes" id="UP000631114"/>
    </source>
</evidence>
<feature type="transmembrane region" description="Helical" evidence="6">
    <location>
        <begin position="273"/>
        <end position="293"/>
    </location>
</feature>
<dbReference type="AlphaFoldDB" id="A0A835H3M0"/>
<feature type="transmembrane region" description="Helical" evidence="6">
    <location>
        <begin position="198"/>
        <end position="219"/>
    </location>
</feature>
<dbReference type="EMBL" id="JADFTS010000008">
    <property type="protein sequence ID" value="KAF9592621.1"/>
    <property type="molecule type" value="Genomic_DNA"/>
</dbReference>
<organism evidence="8 9">
    <name type="scientific">Coptis chinensis</name>
    <dbReference type="NCBI Taxonomy" id="261450"/>
    <lineage>
        <taxon>Eukaryota</taxon>
        <taxon>Viridiplantae</taxon>
        <taxon>Streptophyta</taxon>
        <taxon>Embryophyta</taxon>
        <taxon>Tracheophyta</taxon>
        <taxon>Spermatophyta</taxon>
        <taxon>Magnoliopsida</taxon>
        <taxon>Ranunculales</taxon>
        <taxon>Ranunculaceae</taxon>
        <taxon>Coptidoideae</taxon>
        <taxon>Coptis</taxon>
    </lineage>
</organism>
<comment type="similarity">
    <text evidence="2">Belongs to the steroid 5-alpha reductase family.</text>
</comment>
<proteinExistence type="inferred from homology"/>
<feature type="domain" description="3-oxo-5-alpha-steroid 4-dehydrogenase C-terminal" evidence="7">
    <location>
        <begin position="233"/>
        <end position="343"/>
    </location>
</feature>
<keyword evidence="4 6" id="KW-1133">Transmembrane helix</keyword>
<dbReference type="GO" id="GO:0016627">
    <property type="term" value="F:oxidoreductase activity, acting on the CH-CH group of donors"/>
    <property type="evidence" value="ECO:0007669"/>
    <property type="project" value="InterPro"/>
</dbReference>
<dbReference type="Gene3D" id="1.20.120.1630">
    <property type="match status" value="1"/>
</dbReference>
<dbReference type="Pfam" id="PF02544">
    <property type="entry name" value="Steroid_dh"/>
    <property type="match status" value="1"/>
</dbReference>
<dbReference type="PROSITE" id="PS50244">
    <property type="entry name" value="S5A_REDUCTASE"/>
    <property type="match status" value="1"/>
</dbReference>
<evidence type="ECO:0000256" key="2">
    <source>
        <dbReference type="ARBA" id="ARBA00007742"/>
    </source>
</evidence>
<comment type="subcellular location">
    <subcellularLocation>
        <location evidence="1">Membrane</location>
        <topology evidence="1">Multi-pass membrane protein</topology>
    </subcellularLocation>
</comment>
<sequence length="343" mass="39282">MSLMFNNFLIPSPPSVFMRAMYGISIASLAYFGFSEVIGNHLQYSKFWNISSHKAVIKTKEIKISSRTGMLVLYTPAFLAGFLSLGLCYNDGLRFILVDLALTIHFFKRIYEGKHMQYSKFWNVNNFQKTVTKGKEIKLSSRTGMLFLYTPAFLAGLFSLSLFSNDGLRFLLVDLALTIHFFKRVYEVLFIHKYSGAMLLDSAILISLSYFISTATMIYNQHLSHTMPEPSLDLKYAGVALFFIGIIGNFYHHTILANLRQKDDEVYKIPKGGLFNLVICPHYLFEILIFVGICFISQTIYPFSFTAGTALYLMGRSYATRKWYLSKFPNFPKDVKALIPFIF</sequence>
<feature type="transmembrane region" description="Helical" evidence="6">
    <location>
        <begin position="299"/>
        <end position="319"/>
    </location>
</feature>
<evidence type="ECO:0000256" key="4">
    <source>
        <dbReference type="ARBA" id="ARBA00022989"/>
    </source>
</evidence>
<dbReference type="GO" id="GO:0016020">
    <property type="term" value="C:membrane"/>
    <property type="evidence" value="ECO:0007669"/>
    <property type="project" value="UniProtKB-SubCell"/>
</dbReference>
<protein>
    <recommendedName>
        <fullName evidence="7">3-oxo-5-alpha-steroid 4-dehydrogenase C-terminal domain-containing protein</fullName>
    </recommendedName>
</protein>